<feature type="domain" description="Maltokinase N-terminal cap" evidence="15">
    <location>
        <begin position="14"/>
        <end position="105"/>
    </location>
</feature>
<evidence type="ECO:0000256" key="8">
    <source>
        <dbReference type="ARBA" id="ARBA00022741"/>
    </source>
</evidence>
<sequence>MTSHLDLVQSFCIHQRWFGEKGHDVDVEAMATSVWLSDEGVWPAVRIGFVYCSGPPGAENAIRVYQLPLSYHTAPVDNLGHALIGDWSEPDLGDTRVWVYDALHDKEATPYWLDALTHGRRLASLEFHPVHAPDRTLVVPDDAQSLVLTVEQSNTSLVFGDTALLKVFRRLEPGSNPGVEIESALTEAGSELVPEVLGSARGSWPRAGGGTDSGDLAMMTAFEKNSTDGWSYATTSVRDLYAEADLHAEEVGGDFAGESHRLGAATAEVHSELAKALGSDVWAPDLMIQHAAAMQRRLDRAAAAIPELQPYAEGLSRAFTSLAEYGEAVPVQRIHGDFHLGQVLRTINGWKLIDFEGEPAKSLIERRALDTPIKDIAGMLRSFDYAARSLLADHLGDQQIAYRAAEWANRNRRAFCDGYAEVAGTDPRDQGVLLSAFLADKVIYETMYEARNRPSWLPIPLAAAAQLSTTESSTDDD</sequence>
<dbReference type="EMBL" id="JACHMY010000001">
    <property type="protein sequence ID" value="MBB5836704.1"/>
    <property type="molecule type" value="Genomic_DNA"/>
</dbReference>
<keyword evidence="17" id="KW-1185">Reference proteome</keyword>
<comment type="subunit">
    <text evidence="3">Monomer.</text>
</comment>
<keyword evidence="10" id="KW-0067">ATP-binding</keyword>
<evidence type="ECO:0000256" key="4">
    <source>
        <dbReference type="ARBA" id="ARBA00011962"/>
    </source>
</evidence>
<organism evidence="16 17">
    <name type="scientific">Kribbella italica</name>
    <dbReference type="NCBI Taxonomy" id="1540520"/>
    <lineage>
        <taxon>Bacteria</taxon>
        <taxon>Bacillati</taxon>
        <taxon>Actinomycetota</taxon>
        <taxon>Actinomycetes</taxon>
        <taxon>Propionibacteriales</taxon>
        <taxon>Kribbellaceae</taxon>
        <taxon>Kribbella</taxon>
    </lineage>
</organism>
<keyword evidence="11" id="KW-0320">Glycogen biosynthesis</keyword>
<dbReference type="Proteomes" id="UP000549971">
    <property type="component" value="Unassembled WGS sequence"/>
</dbReference>
<dbReference type="GO" id="GO:0005978">
    <property type="term" value="P:glycogen biosynthetic process"/>
    <property type="evidence" value="ECO:0007669"/>
    <property type="project" value="UniProtKB-UniPathway"/>
</dbReference>
<proteinExistence type="inferred from homology"/>
<comment type="catalytic activity">
    <reaction evidence="14">
        <text>D-maltose + ATP = alpha-maltose 1-phosphate + ADP + H(+)</text>
        <dbReference type="Rhea" id="RHEA:31915"/>
        <dbReference type="ChEBI" id="CHEBI:15378"/>
        <dbReference type="ChEBI" id="CHEBI:17306"/>
        <dbReference type="ChEBI" id="CHEBI:30616"/>
        <dbReference type="ChEBI" id="CHEBI:63576"/>
        <dbReference type="ChEBI" id="CHEBI:456216"/>
        <dbReference type="EC" id="2.7.1.175"/>
    </reaction>
</comment>
<evidence type="ECO:0000256" key="7">
    <source>
        <dbReference type="ARBA" id="ARBA00022679"/>
    </source>
</evidence>
<evidence type="ECO:0000256" key="1">
    <source>
        <dbReference type="ARBA" id="ARBA00004964"/>
    </source>
</evidence>
<keyword evidence="7 16" id="KW-0808">Transferase</keyword>
<name>A0A7W9J6V7_9ACTN</name>
<comment type="similarity">
    <text evidence="2">Belongs to the aminoglycoside phosphotransferase family.</text>
</comment>
<evidence type="ECO:0000256" key="12">
    <source>
        <dbReference type="ARBA" id="ARBA00023277"/>
    </source>
</evidence>
<evidence type="ECO:0000256" key="6">
    <source>
        <dbReference type="ARBA" id="ARBA00022600"/>
    </source>
</evidence>
<dbReference type="Gene3D" id="3.90.1200.10">
    <property type="match status" value="1"/>
</dbReference>
<gene>
    <name evidence="16" type="ORF">HDA39_003438</name>
</gene>
<evidence type="ECO:0000259" key="15">
    <source>
        <dbReference type="Pfam" id="PF18085"/>
    </source>
</evidence>
<dbReference type="SUPFAM" id="SSF56112">
    <property type="entry name" value="Protein kinase-like (PK-like)"/>
    <property type="match status" value="1"/>
</dbReference>
<dbReference type="Pfam" id="PF18085">
    <property type="entry name" value="Mak_N_cap"/>
    <property type="match status" value="1"/>
</dbReference>
<evidence type="ECO:0000256" key="5">
    <source>
        <dbReference type="ARBA" id="ARBA00013882"/>
    </source>
</evidence>
<dbReference type="GO" id="GO:0005524">
    <property type="term" value="F:ATP binding"/>
    <property type="evidence" value="ECO:0007669"/>
    <property type="project" value="UniProtKB-KW"/>
</dbReference>
<evidence type="ECO:0000313" key="17">
    <source>
        <dbReference type="Proteomes" id="UP000549971"/>
    </source>
</evidence>
<evidence type="ECO:0000256" key="9">
    <source>
        <dbReference type="ARBA" id="ARBA00022777"/>
    </source>
</evidence>
<keyword evidence="9 16" id="KW-0418">Kinase</keyword>
<dbReference type="GO" id="GO:0016301">
    <property type="term" value="F:kinase activity"/>
    <property type="evidence" value="ECO:0007669"/>
    <property type="project" value="UniProtKB-KW"/>
</dbReference>
<dbReference type="InterPro" id="IPR040999">
    <property type="entry name" value="Mak_N_cap"/>
</dbReference>
<comment type="caution">
    <text evidence="16">The sequence shown here is derived from an EMBL/GenBank/DDBJ whole genome shotgun (WGS) entry which is preliminary data.</text>
</comment>
<dbReference type="InterPro" id="IPR011009">
    <property type="entry name" value="Kinase-like_dom_sf"/>
</dbReference>
<evidence type="ECO:0000256" key="13">
    <source>
        <dbReference type="ARBA" id="ARBA00031251"/>
    </source>
</evidence>
<evidence type="ECO:0000256" key="3">
    <source>
        <dbReference type="ARBA" id="ARBA00011245"/>
    </source>
</evidence>
<dbReference type="RefSeq" id="WP_184796187.1">
    <property type="nucleotide sequence ID" value="NZ_JACHMY010000001.1"/>
</dbReference>
<reference evidence="16 17" key="1">
    <citation type="submission" date="2020-08" db="EMBL/GenBank/DDBJ databases">
        <title>Sequencing the genomes of 1000 actinobacteria strains.</title>
        <authorList>
            <person name="Klenk H.-P."/>
        </authorList>
    </citation>
    <scope>NUCLEOTIDE SEQUENCE [LARGE SCALE GENOMIC DNA]</scope>
    <source>
        <strain evidence="16 17">DSM 28967</strain>
    </source>
</reference>
<dbReference type="EC" id="2.7.1.175" evidence="4"/>
<accession>A0A7W9J6V7</accession>
<evidence type="ECO:0000256" key="2">
    <source>
        <dbReference type="ARBA" id="ARBA00006219"/>
    </source>
</evidence>
<evidence type="ECO:0000256" key="14">
    <source>
        <dbReference type="ARBA" id="ARBA00049067"/>
    </source>
</evidence>
<evidence type="ECO:0000313" key="16">
    <source>
        <dbReference type="EMBL" id="MBB5836704.1"/>
    </source>
</evidence>
<keyword evidence="6" id="KW-0321">Glycogen metabolism</keyword>
<dbReference type="AlphaFoldDB" id="A0A7W9J6V7"/>
<dbReference type="UniPathway" id="UPA00164"/>
<comment type="pathway">
    <text evidence="1">Glycan biosynthesis; glycogen biosynthesis.</text>
</comment>
<evidence type="ECO:0000256" key="10">
    <source>
        <dbReference type="ARBA" id="ARBA00022840"/>
    </source>
</evidence>
<keyword evidence="12" id="KW-0119">Carbohydrate metabolism</keyword>
<keyword evidence="8" id="KW-0547">Nucleotide-binding</keyword>
<evidence type="ECO:0000256" key="11">
    <source>
        <dbReference type="ARBA" id="ARBA00023056"/>
    </source>
</evidence>
<protein>
    <recommendedName>
        <fullName evidence="5">Maltokinase</fullName>
        <ecNumber evidence="4">2.7.1.175</ecNumber>
    </recommendedName>
    <alternativeName>
        <fullName evidence="13">Maltose-1-phosphate synthase</fullName>
    </alternativeName>
</protein>